<dbReference type="AlphaFoldDB" id="A0A5J4WN73"/>
<dbReference type="Proteomes" id="UP000324800">
    <property type="component" value="Unassembled WGS sequence"/>
</dbReference>
<comment type="caution">
    <text evidence="1">The sequence shown here is derived from an EMBL/GenBank/DDBJ whole genome shotgun (WGS) entry which is preliminary data.</text>
</comment>
<protein>
    <submittedName>
        <fullName evidence="1">Uncharacterized protein</fullName>
    </submittedName>
</protein>
<gene>
    <name evidence="1" type="ORF">EZS28_008126</name>
</gene>
<dbReference type="EMBL" id="SNRW01001449">
    <property type="protein sequence ID" value="KAA6396341.1"/>
    <property type="molecule type" value="Genomic_DNA"/>
</dbReference>
<organism evidence="1 2">
    <name type="scientific">Streblomastix strix</name>
    <dbReference type="NCBI Taxonomy" id="222440"/>
    <lineage>
        <taxon>Eukaryota</taxon>
        <taxon>Metamonada</taxon>
        <taxon>Preaxostyla</taxon>
        <taxon>Oxymonadida</taxon>
        <taxon>Streblomastigidae</taxon>
        <taxon>Streblomastix</taxon>
    </lineage>
</organism>
<reference evidence="1 2" key="1">
    <citation type="submission" date="2019-03" db="EMBL/GenBank/DDBJ databases">
        <title>Single cell metagenomics reveals metabolic interactions within the superorganism composed of flagellate Streblomastix strix and complex community of Bacteroidetes bacteria on its surface.</title>
        <authorList>
            <person name="Treitli S.C."/>
            <person name="Kolisko M."/>
            <person name="Husnik F."/>
            <person name="Keeling P."/>
            <person name="Hampl V."/>
        </authorList>
    </citation>
    <scope>NUCLEOTIDE SEQUENCE [LARGE SCALE GENOMIC DNA]</scope>
    <source>
        <strain evidence="1">ST1C</strain>
    </source>
</reference>
<sequence length="355" mass="39634">MIAASVTEMIKKKNTIELENVLKVENERISTQRVPPASSSIQPATQAQVPYVIQNQPERTQRLLPELERRLELIKKKEETDSLIDSSMTKLLADFIGRTYQIQMDEVIGLETAETKQKSDEEHSEQYARLMETLMAAHGTTLTAIHSYIGNKPIWEMLLHIYKLLIQTTEDSQKISEISTFIAVTKTQLMVLHAQKINSSSSSGTIQTAGTDQDAERVNKEGVIFQGNRNDSLAVASCPILFKRVDFQVRQNSSPAVASQYSQRVDFQASQTSSPAVAPFNSMRTDSLATLNSSIVVAPVFNSQRVDLQEIMKFFGTDINTSGKVPFSNQTPPSQQRVITSCSNARSQLKLHQIQ</sequence>
<evidence type="ECO:0000313" key="1">
    <source>
        <dbReference type="EMBL" id="KAA6396341.1"/>
    </source>
</evidence>
<accession>A0A5J4WN73</accession>
<name>A0A5J4WN73_9EUKA</name>
<proteinExistence type="predicted"/>
<evidence type="ECO:0000313" key="2">
    <source>
        <dbReference type="Proteomes" id="UP000324800"/>
    </source>
</evidence>